<feature type="transmembrane region" description="Helical" evidence="1">
    <location>
        <begin position="96"/>
        <end position="119"/>
    </location>
</feature>
<protein>
    <submittedName>
        <fullName evidence="2">Uncharacterized protein</fullName>
    </submittedName>
</protein>
<name>A0A9W6CV60_9MICO</name>
<evidence type="ECO:0000256" key="1">
    <source>
        <dbReference type="SAM" id="Phobius"/>
    </source>
</evidence>
<evidence type="ECO:0000313" key="3">
    <source>
        <dbReference type="Proteomes" id="UP001144396"/>
    </source>
</evidence>
<proteinExistence type="predicted"/>
<keyword evidence="3" id="KW-1185">Reference proteome</keyword>
<dbReference type="Proteomes" id="UP001144396">
    <property type="component" value="Unassembled WGS sequence"/>
</dbReference>
<gene>
    <name evidence="2" type="ORF">ARHIZOSPH14_12990</name>
</gene>
<evidence type="ECO:0000313" key="2">
    <source>
        <dbReference type="EMBL" id="GLI27057.1"/>
    </source>
</evidence>
<reference evidence="2" key="1">
    <citation type="submission" date="2022-12" db="EMBL/GenBank/DDBJ databases">
        <title>Reference genome sequencing for broad-spectrum identification of bacterial and archaeal isolates by mass spectrometry.</title>
        <authorList>
            <person name="Sekiguchi Y."/>
            <person name="Tourlousse D.M."/>
        </authorList>
    </citation>
    <scope>NUCLEOTIDE SEQUENCE</scope>
    <source>
        <strain evidence="2">14</strain>
    </source>
</reference>
<dbReference type="AlphaFoldDB" id="A0A9W6CV60"/>
<keyword evidence="1" id="KW-0472">Membrane</keyword>
<keyword evidence="1" id="KW-1133">Transmembrane helix</keyword>
<sequence length="120" mass="12810">MSQRKESDEHALDITGDRSGWWGAFAGVIAMVFVAVPISAAIGLATHPATQTLFSGERITEASQFGYSAFWWIVALVLIALPFGIGFLIAKASTRALQVVGAIVVLFVIAVIVLGQLFVF</sequence>
<feature type="transmembrane region" description="Helical" evidence="1">
    <location>
        <begin position="21"/>
        <end position="45"/>
    </location>
</feature>
<organism evidence="2 3">
    <name type="scientific">Agromyces rhizosphaerae</name>
    <dbReference type="NCBI Taxonomy" id="88374"/>
    <lineage>
        <taxon>Bacteria</taxon>
        <taxon>Bacillati</taxon>
        <taxon>Actinomycetota</taxon>
        <taxon>Actinomycetes</taxon>
        <taxon>Micrococcales</taxon>
        <taxon>Microbacteriaceae</taxon>
        <taxon>Agromyces</taxon>
    </lineage>
</organism>
<dbReference type="RefSeq" id="WP_281883253.1">
    <property type="nucleotide sequence ID" value="NZ_BSDP01000001.1"/>
</dbReference>
<comment type="caution">
    <text evidence="2">The sequence shown here is derived from an EMBL/GenBank/DDBJ whole genome shotgun (WGS) entry which is preliminary data.</text>
</comment>
<accession>A0A9W6CV60</accession>
<keyword evidence="1" id="KW-0812">Transmembrane</keyword>
<dbReference type="EMBL" id="BSDP01000001">
    <property type="protein sequence ID" value="GLI27057.1"/>
    <property type="molecule type" value="Genomic_DNA"/>
</dbReference>
<feature type="transmembrane region" description="Helical" evidence="1">
    <location>
        <begin position="65"/>
        <end position="89"/>
    </location>
</feature>